<sequence>MDKYHITASHQSITFPKVESIYDSEFDDDDTVFVFLKDDIYYYQQGVEYLLGRWYYEKDTLFFTKLCDYRTQNYQILVKKMSVGEGFMHQAELNYNVLNEINHDNRDTIYQLISTETFNPSLYFNLDYSIVDISMMKGILNVKTSISNSKHSSTEYFDISWCNQLSNHTCDCVFLLDEKKDNCK</sequence>
<organism evidence="1 2">
    <name type="scientific">Algivirga pacifica</name>
    <dbReference type="NCBI Taxonomy" id="1162670"/>
    <lineage>
        <taxon>Bacteria</taxon>
        <taxon>Pseudomonadati</taxon>
        <taxon>Bacteroidota</taxon>
        <taxon>Cytophagia</taxon>
        <taxon>Cytophagales</taxon>
        <taxon>Flammeovirgaceae</taxon>
        <taxon>Algivirga</taxon>
    </lineage>
</organism>
<proteinExistence type="predicted"/>
<evidence type="ECO:0000313" key="2">
    <source>
        <dbReference type="Proteomes" id="UP001500298"/>
    </source>
</evidence>
<gene>
    <name evidence="1" type="ORF">GCM10023331_41250</name>
</gene>
<comment type="caution">
    <text evidence="1">The sequence shown here is derived from an EMBL/GenBank/DDBJ whole genome shotgun (WGS) entry which is preliminary data.</text>
</comment>
<evidence type="ECO:0000313" key="1">
    <source>
        <dbReference type="EMBL" id="GAA4852563.1"/>
    </source>
</evidence>
<accession>A0ABP9DLZ2</accession>
<protein>
    <submittedName>
        <fullName evidence="1">Uncharacterized protein</fullName>
    </submittedName>
</protein>
<dbReference type="EMBL" id="BAABJX010000074">
    <property type="protein sequence ID" value="GAA4852563.1"/>
    <property type="molecule type" value="Genomic_DNA"/>
</dbReference>
<name>A0ABP9DLZ2_9BACT</name>
<keyword evidence="2" id="KW-1185">Reference proteome</keyword>
<dbReference type="Proteomes" id="UP001500298">
    <property type="component" value="Unassembled WGS sequence"/>
</dbReference>
<dbReference type="RefSeq" id="WP_345375329.1">
    <property type="nucleotide sequence ID" value="NZ_BAABJX010000074.1"/>
</dbReference>
<reference evidence="2" key="1">
    <citation type="journal article" date="2019" name="Int. J. Syst. Evol. Microbiol.">
        <title>The Global Catalogue of Microorganisms (GCM) 10K type strain sequencing project: providing services to taxonomists for standard genome sequencing and annotation.</title>
        <authorList>
            <consortium name="The Broad Institute Genomics Platform"/>
            <consortium name="The Broad Institute Genome Sequencing Center for Infectious Disease"/>
            <person name="Wu L."/>
            <person name="Ma J."/>
        </authorList>
    </citation>
    <scope>NUCLEOTIDE SEQUENCE [LARGE SCALE GENOMIC DNA]</scope>
    <source>
        <strain evidence="2">JCM 18326</strain>
    </source>
</reference>